<accession>A0A9X6LLN6</accession>
<evidence type="ECO:0000313" key="2">
    <source>
        <dbReference type="Proteomes" id="UP000194816"/>
    </source>
</evidence>
<dbReference type="EMBL" id="MOOK01000135">
    <property type="protein sequence ID" value="OUB49888.1"/>
    <property type="molecule type" value="Genomic_DNA"/>
</dbReference>
<protein>
    <submittedName>
        <fullName evidence="1">Phage tail protein</fullName>
    </submittedName>
</protein>
<dbReference type="AlphaFoldDB" id="A0A9X6LLN6"/>
<organism evidence="1 2">
    <name type="scientific">Bacillus thuringiensis subsp. higo</name>
    <dbReference type="NCBI Taxonomy" id="132266"/>
    <lineage>
        <taxon>Bacteria</taxon>
        <taxon>Bacillati</taxon>
        <taxon>Bacillota</taxon>
        <taxon>Bacilli</taxon>
        <taxon>Bacillales</taxon>
        <taxon>Bacillaceae</taxon>
        <taxon>Bacillus</taxon>
        <taxon>Bacillus cereus group</taxon>
    </lineage>
</organism>
<name>A0A9X6LLN6_BACUH</name>
<reference evidence="1 2" key="1">
    <citation type="submission" date="2016-10" db="EMBL/GenBank/DDBJ databases">
        <title>Comparative genomics of Bacillus thuringiensis reveals a path to pathogens against multiple invertebrate hosts.</title>
        <authorList>
            <person name="Zheng J."/>
            <person name="Gao Q."/>
            <person name="Liu H."/>
            <person name="Peng D."/>
            <person name="Ruan L."/>
            <person name="Sun M."/>
        </authorList>
    </citation>
    <scope>NUCLEOTIDE SEQUENCE [LARGE SCALE GENOMIC DNA]</scope>
    <source>
        <strain evidence="1">BGSC 4AU1</strain>
    </source>
</reference>
<comment type="caution">
    <text evidence="1">The sequence shown here is derived from an EMBL/GenBank/DDBJ whole genome shotgun (WGS) entry which is preliminary data.</text>
</comment>
<proteinExistence type="predicted"/>
<sequence length="193" mass="21181">MPVTTIETFDAVDMKDASVLFKGETVTEPFGCVGSLDAETEIKTVKKTCGGTTLKQKSKPIQVNVKVSAHLQVKVLREIFGITNKNLKEGVFSYGVDSLGKDFTFVAREVDIFDEVSRFIAFPNCTSASGFIKSVESGAEEVAETELEITCLPDEFNQFYYEAIQSDLSAEDAKMWMTAFNPAKVQRTAGSSK</sequence>
<dbReference type="Proteomes" id="UP000194816">
    <property type="component" value="Unassembled WGS sequence"/>
</dbReference>
<dbReference type="RefSeq" id="WP_088114907.1">
    <property type="nucleotide sequence ID" value="NZ_MOOK01000135.1"/>
</dbReference>
<gene>
    <name evidence="1" type="ORF">BK716_15970</name>
</gene>
<evidence type="ECO:0000313" key="1">
    <source>
        <dbReference type="EMBL" id="OUB49888.1"/>
    </source>
</evidence>